<proteinExistence type="predicted"/>
<gene>
    <name evidence="2" type="ORF">IHE55_10940</name>
</gene>
<keyword evidence="3" id="KW-1185">Reference proteome</keyword>
<organism evidence="2 3">
    <name type="scientific">Streptomyces pactum</name>
    <dbReference type="NCBI Taxonomy" id="68249"/>
    <lineage>
        <taxon>Bacteria</taxon>
        <taxon>Bacillati</taxon>
        <taxon>Actinomycetota</taxon>
        <taxon>Actinomycetes</taxon>
        <taxon>Kitasatosporales</taxon>
        <taxon>Streptomycetaceae</taxon>
        <taxon>Streptomyces</taxon>
    </lineage>
</organism>
<protein>
    <submittedName>
        <fullName evidence="2">NAD(P)H-binding protein</fullName>
    </submittedName>
</protein>
<dbReference type="Proteomes" id="UP000807371">
    <property type="component" value="Unassembled WGS sequence"/>
</dbReference>
<name>A0ABS0NJA6_9ACTN</name>
<dbReference type="Gene3D" id="3.40.50.720">
    <property type="entry name" value="NAD(P)-binding Rossmann-like Domain"/>
    <property type="match status" value="1"/>
</dbReference>
<accession>A0ABS0NJA6</accession>
<dbReference type="PANTHER" id="PTHR43162">
    <property type="match status" value="1"/>
</dbReference>
<dbReference type="InterPro" id="IPR051604">
    <property type="entry name" value="Ergot_Alk_Oxidoreductase"/>
</dbReference>
<sequence length="275" mass="28836">MIVVTGATGNVGRYLVAELLAAGVKVCAVSRDPAGARLPAGVQVVRPGDLPVCDVAAVFLNPAVTWADGPEKFLGQACWHGVRRVVTLSSSTAAAPSGPDNPLGGHHRRVEEAVEATGLEWTHLRPGAFAANAAAWADQIRAGDVVEGPYAGAQLAPIHEADIAEVAARALLTDDLVGEAPVLTGPESLTQAEQVRLIGEALGRPLRYREIPPEVALERMTGPHLTREIAGSLLRMYAAAVDRPAEISPETERITGHPGRGYARWAADRAPALFG</sequence>
<dbReference type="Pfam" id="PF13460">
    <property type="entry name" value="NAD_binding_10"/>
    <property type="match status" value="1"/>
</dbReference>
<evidence type="ECO:0000259" key="1">
    <source>
        <dbReference type="Pfam" id="PF13460"/>
    </source>
</evidence>
<feature type="domain" description="NAD(P)-binding" evidence="1">
    <location>
        <begin position="6"/>
        <end position="172"/>
    </location>
</feature>
<dbReference type="PANTHER" id="PTHR43162:SF1">
    <property type="entry name" value="PRESTALK A DIFFERENTIATION PROTEIN A"/>
    <property type="match status" value="1"/>
</dbReference>
<evidence type="ECO:0000313" key="3">
    <source>
        <dbReference type="Proteomes" id="UP000807371"/>
    </source>
</evidence>
<evidence type="ECO:0000313" key="2">
    <source>
        <dbReference type="EMBL" id="MBH5335278.1"/>
    </source>
</evidence>
<reference evidence="2 3" key="1">
    <citation type="submission" date="2020-09" db="EMBL/GenBank/DDBJ databases">
        <title>Biosynthesis of the nuclear factor of activated T cells inhibitor NFAT-133 and its congeners in Streptomyces pactum.</title>
        <authorList>
            <person name="Zhou W."/>
            <person name="Posri P."/>
            <person name="Abugrain M.E."/>
            <person name="Weisberg A.J."/>
            <person name="Chang J.H."/>
            <person name="Mahmud T."/>
        </authorList>
    </citation>
    <scope>NUCLEOTIDE SEQUENCE [LARGE SCALE GENOMIC DNA]</scope>
    <source>
        <strain evidence="2 3">ATCC 27456</strain>
    </source>
</reference>
<dbReference type="InterPro" id="IPR016040">
    <property type="entry name" value="NAD(P)-bd_dom"/>
</dbReference>
<dbReference type="InterPro" id="IPR036291">
    <property type="entry name" value="NAD(P)-bd_dom_sf"/>
</dbReference>
<dbReference type="EMBL" id="JACYXC010000001">
    <property type="protein sequence ID" value="MBH5335278.1"/>
    <property type="molecule type" value="Genomic_DNA"/>
</dbReference>
<dbReference type="SUPFAM" id="SSF51735">
    <property type="entry name" value="NAD(P)-binding Rossmann-fold domains"/>
    <property type="match status" value="1"/>
</dbReference>
<comment type="caution">
    <text evidence="2">The sequence shown here is derived from an EMBL/GenBank/DDBJ whole genome shotgun (WGS) entry which is preliminary data.</text>
</comment>
<dbReference type="RefSeq" id="WP_197988855.1">
    <property type="nucleotide sequence ID" value="NZ_JACYXC010000001.1"/>
</dbReference>